<sequence length="146" mass="16395">MSRKKRPVPPKPQHPRHWMDFVRWGIAVEVLVLASLTVYLSLQNPDPFTASDLMALLIMLLWVIAPGMIAYYAARPRKNLVPRLTWGLTGFIGNAWMIWALLDVAEGEGGSTAVLGLVVLPFYVLLAMLLAQVVPVILNMIRRHKL</sequence>
<gene>
    <name evidence="2" type="ORF">KTQ36_11015</name>
</gene>
<dbReference type="Proteomes" id="UP000698028">
    <property type="component" value="Unassembled WGS sequence"/>
</dbReference>
<protein>
    <submittedName>
        <fullName evidence="2">Uncharacterized protein</fullName>
    </submittedName>
</protein>
<reference evidence="2 3" key="1">
    <citation type="submission" date="2021-07" db="EMBL/GenBank/DDBJ databases">
        <title>The draft genome sequence of Sphingomicrobium sp. B8.</title>
        <authorList>
            <person name="Mu L."/>
        </authorList>
    </citation>
    <scope>NUCLEOTIDE SEQUENCE [LARGE SCALE GENOMIC DNA]</scope>
    <source>
        <strain evidence="2 3">B8</strain>
    </source>
</reference>
<dbReference type="EMBL" id="JAHVAH010000001">
    <property type="protein sequence ID" value="MBW0145821.1"/>
    <property type="molecule type" value="Genomic_DNA"/>
</dbReference>
<name>A0ABS6V8A8_9SPHN</name>
<feature type="transmembrane region" description="Helical" evidence="1">
    <location>
        <begin position="114"/>
        <end position="138"/>
    </location>
</feature>
<dbReference type="RefSeq" id="WP_218633702.1">
    <property type="nucleotide sequence ID" value="NZ_JAHVAH010000001.1"/>
</dbReference>
<proteinExistence type="predicted"/>
<evidence type="ECO:0000313" key="2">
    <source>
        <dbReference type="EMBL" id="MBW0145821.1"/>
    </source>
</evidence>
<evidence type="ECO:0000313" key="3">
    <source>
        <dbReference type="Proteomes" id="UP000698028"/>
    </source>
</evidence>
<feature type="transmembrane region" description="Helical" evidence="1">
    <location>
        <begin position="53"/>
        <end position="72"/>
    </location>
</feature>
<keyword evidence="1" id="KW-0812">Transmembrane</keyword>
<feature type="transmembrane region" description="Helical" evidence="1">
    <location>
        <begin position="21"/>
        <end position="41"/>
    </location>
</feature>
<comment type="caution">
    <text evidence="2">The sequence shown here is derived from an EMBL/GenBank/DDBJ whole genome shotgun (WGS) entry which is preliminary data.</text>
</comment>
<evidence type="ECO:0000256" key="1">
    <source>
        <dbReference type="SAM" id="Phobius"/>
    </source>
</evidence>
<keyword evidence="1" id="KW-0472">Membrane</keyword>
<feature type="transmembrane region" description="Helical" evidence="1">
    <location>
        <begin position="84"/>
        <end position="102"/>
    </location>
</feature>
<accession>A0ABS6V8A8</accession>
<keyword evidence="1" id="KW-1133">Transmembrane helix</keyword>
<keyword evidence="3" id="KW-1185">Reference proteome</keyword>
<organism evidence="2 3">
    <name type="scientific">Sphingomicrobium clamense</name>
    <dbReference type="NCBI Taxonomy" id="2851013"/>
    <lineage>
        <taxon>Bacteria</taxon>
        <taxon>Pseudomonadati</taxon>
        <taxon>Pseudomonadota</taxon>
        <taxon>Alphaproteobacteria</taxon>
        <taxon>Sphingomonadales</taxon>
        <taxon>Sphingomonadaceae</taxon>
        <taxon>Sphingomicrobium</taxon>
    </lineage>
</organism>